<accession>A0A413Q2F7</accession>
<name>A0A413Q2F7_9FIRM</name>
<dbReference type="PANTHER" id="PTHR43000">
    <property type="entry name" value="DTDP-D-GLUCOSE 4,6-DEHYDRATASE-RELATED"/>
    <property type="match status" value="1"/>
</dbReference>
<dbReference type="AlphaFoldDB" id="A0A413Q2F7"/>
<dbReference type="Gene3D" id="3.90.25.10">
    <property type="entry name" value="UDP-galactose 4-epimerase, domain 1"/>
    <property type="match status" value="1"/>
</dbReference>
<dbReference type="EMBL" id="QSES01000059">
    <property type="protein sequence ID" value="RGZ87295.1"/>
    <property type="molecule type" value="Genomic_DNA"/>
</dbReference>
<gene>
    <name evidence="3" type="ORF">DW967_17135</name>
</gene>
<reference evidence="3 4" key="1">
    <citation type="submission" date="2018-08" db="EMBL/GenBank/DDBJ databases">
        <title>A genome reference for cultivated species of the human gut microbiota.</title>
        <authorList>
            <person name="Zou Y."/>
            <person name="Xue W."/>
            <person name="Luo G."/>
        </authorList>
    </citation>
    <scope>NUCLEOTIDE SEQUENCE [LARGE SCALE GENOMIC DNA]</scope>
    <source>
        <strain evidence="3 4">AM47-6BH</strain>
    </source>
</reference>
<evidence type="ECO:0000256" key="1">
    <source>
        <dbReference type="ARBA" id="ARBA00007637"/>
    </source>
</evidence>
<evidence type="ECO:0000259" key="2">
    <source>
        <dbReference type="Pfam" id="PF01370"/>
    </source>
</evidence>
<comment type="similarity">
    <text evidence="1">Belongs to the NAD(P)-dependent epimerase/dehydratase family.</text>
</comment>
<sequence>MNILVAGGAGFIGSHLCDSLIEKGNRVIVADKLIMGKQNIEHLINNPYFKFYELELAEQENVDRIFDENKIDVVYHMAANSDIQKGGKEPSIDFNDTLLTTRALLEGMRKYNVKNLFFASTSAVYGEMLDVELTETTGGIKPVSYYGGAKLASEALISSYVSMCDMNVVIFRFPNVIGPRLTHGAVYDFIRKLRKNPQTLEILGNGTQCKPYIYVLDLVEAIIKLTEEFNPGEDVYNISVESNGTTVTHIAEIVVEVLGLSDVKFNYTGGDRGWKGDVPRFSYDISKVLSTGWKPKYTSDEAVRQTVEDAVKAGM</sequence>
<evidence type="ECO:0000313" key="4">
    <source>
        <dbReference type="Proteomes" id="UP000283721"/>
    </source>
</evidence>
<dbReference type="InterPro" id="IPR001509">
    <property type="entry name" value="Epimerase_deHydtase"/>
</dbReference>
<dbReference type="Pfam" id="PF01370">
    <property type="entry name" value="Epimerase"/>
    <property type="match status" value="1"/>
</dbReference>
<dbReference type="InterPro" id="IPR036291">
    <property type="entry name" value="NAD(P)-bd_dom_sf"/>
</dbReference>
<comment type="caution">
    <text evidence="3">The sequence shown here is derived from an EMBL/GenBank/DDBJ whole genome shotgun (WGS) entry which is preliminary data.</text>
</comment>
<dbReference type="Proteomes" id="UP000283721">
    <property type="component" value="Unassembled WGS sequence"/>
</dbReference>
<proteinExistence type="inferred from homology"/>
<feature type="domain" description="NAD-dependent epimerase/dehydratase" evidence="2">
    <location>
        <begin position="3"/>
        <end position="238"/>
    </location>
</feature>
<evidence type="ECO:0000313" key="3">
    <source>
        <dbReference type="EMBL" id="RGZ87295.1"/>
    </source>
</evidence>
<protein>
    <submittedName>
        <fullName evidence="3">NAD-dependent epimerase/dehydratase family protein</fullName>
    </submittedName>
</protein>
<dbReference type="SUPFAM" id="SSF51735">
    <property type="entry name" value="NAD(P)-binding Rossmann-fold domains"/>
    <property type="match status" value="1"/>
</dbReference>
<organism evidence="3 4">
    <name type="scientific">Agathobacter rectalis</name>
    <dbReference type="NCBI Taxonomy" id="39491"/>
    <lineage>
        <taxon>Bacteria</taxon>
        <taxon>Bacillati</taxon>
        <taxon>Bacillota</taxon>
        <taxon>Clostridia</taxon>
        <taxon>Lachnospirales</taxon>
        <taxon>Lachnospiraceae</taxon>
        <taxon>Agathobacter</taxon>
    </lineage>
</organism>
<dbReference type="Gene3D" id="3.40.50.720">
    <property type="entry name" value="NAD(P)-binding Rossmann-like Domain"/>
    <property type="match status" value="1"/>
</dbReference>